<accession>A0A9P8L4X1</accession>
<keyword evidence="5" id="KW-0486">Methionine biosynthesis</keyword>
<dbReference type="OrthoDB" id="1894490at2759"/>
<dbReference type="EMBL" id="JAGHQL010000027">
    <property type="protein sequence ID" value="KAH0543784.1"/>
    <property type="molecule type" value="Genomic_DNA"/>
</dbReference>
<dbReference type="Proteomes" id="UP000698800">
    <property type="component" value="Unassembled WGS sequence"/>
</dbReference>
<dbReference type="Pfam" id="PF02774">
    <property type="entry name" value="Semialdhyde_dhC"/>
    <property type="match status" value="1"/>
</dbReference>
<dbReference type="SUPFAM" id="SSF55347">
    <property type="entry name" value="Glyceraldehyde-3-phosphate dehydrogenase-like, C-terminal domain"/>
    <property type="match status" value="1"/>
</dbReference>
<dbReference type="GO" id="GO:0051287">
    <property type="term" value="F:NAD binding"/>
    <property type="evidence" value="ECO:0007669"/>
    <property type="project" value="InterPro"/>
</dbReference>
<evidence type="ECO:0000256" key="6">
    <source>
        <dbReference type="ARBA" id="ARBA00029440"/>
    </source>
</evidence>
<evidence type="ECO:0000256" key="4">
    <source>
        <dbReference type="ARBA" id="ARBA00023002"/>
    </source>
</evidence>
<keyword evidence="3" id="KW-0521">NADP</keyword>
<keyword evidence="4" id="KW-0560">Oxidoreductase</keyword>
<dbReference type="SUPFAM" id="SSF51735">
    <property type="entry name" value="NAD(P)-binding Rossmann-fold domains"/>
    <property type="match status" value="1"/>
</dbReference>
<dbReference type="InterPro" id="IPR051823">
    <property type="entry name" value="ASADH-related"/>
</dbReference>
<dbReference type="GO" id="GO:0009086">
    <property type="term" value="P:methionine biosynthetic process"/>
    <property type="evidence" value="ECO:0007669"/>
    <property type="project" value="UniProtKB-KW"/>
</dbReference>
<proteinExistence type="predicted"/>
<keyword evidence="9" id="KW-1185">Reference proteome</keyword>
<dbReference type="PANTHER" id="PTHR46718">
    <property type="entry name" value="ASPARTATE-SEMIALDEHYDE DEHYDROGENASE"/>
    <property type="match status" value="1"/>
</dbReference>
<dbReference type="GO" id="GO:0046983">
    <property type="term" value="F:protein dimerization activity"/>
    <property type="evidence" value="ECO:0007669"/>
    <property type="project" value="InterPro"/>
</dbReference>
<dbReference type="InterPro" id="IPR000319">
    <property type="entry name" value="Asp-semialdehyde_DH_CS"/>
</dbReference>
<dbReference type="GO" id="GO:0050661">
    <property type="term" value="F:NADP binding"/>
    <property type="evidence" value="ECO:0007669"/>
    <property type="project" value="InterPro"/>
</dbReference>
<dbReference type="GO" id="GO:0009088">
    <property type="term" value="P:threonine biosynthetic process"/>
    <property type="evidence" value="ECO:0007669"/>
    <property type="project" value="UniProtKB-KW"/>
</dbReference>
<reference evidence="8" key="1">
    <citation type="submission" date="2021-03" db="EMBL/GenBank/DDBJ databases">
        <title>Comparative genomics and phylogenomic investigation of the class Geoglossomycetes provide insights into ecological specialization and systematics.</title>
        <authorList>
            <person name="Melie T."/>
            <person name="Pirro S."/>
            <person name="Miller A.N."/>
            <person name="Quandt A."/>
        </authorList>
    </citation>
    <scope>NUCLEOTIDE SEQUENCE</scope>
    <source>
        <strain evidence="8">GBOQ0MN5Z8</strain>
    </source>
</reference>
<keyword evidence="1" id="KW-0028">Amino-acid biosynthesis</keyword>
<dbReference type="InterPro" id="IPR012280">
    <property type="entry name" value="Semialdhyde_DH_dimer_dom"/>
</dbReference>
<comment type="pathway">
    <text evidence="6">Amino-acid biosynthesis.</text>
</comment>
<comment type="caution">
    <text evidence="8">The sequence shown here is derived from an EMBL/GenBank/DDBJ whole genome shotgun (WGS) entry which is preliminary data.</text>
</comment>
<name>A0A9P8L4X1_9PEZI</name>
<evidence type="ECO:0000313" key="9">
    <source>
        <dbReference type="Proteomes" id="UP000698800"/>
    </source>
</evidence>
<sequence length="220" mass="23929">MATAFPKKKCGKRVRDLSTNASSFCRLHPHFVLHAVGASSRSAGKKYRDAVRWKQAVQLPKGIAELVVKERRPEEFSGCDIIFSGLDSDIAGHTGEEDKIENEAQEILGSINEAPTAVTEQSALKISAACNRVPVLDGHTACVSLRVVKRPPPSTQKVKQALREYISEAWKLGCPSTSDNAIVALEEDDRPQPRLDRDTTRHHIIRTVISAAVIGAAGSV</sequence>
<evidence type="ECO:0000259" key="7">
    <source>
        <dbReference type="Pfam" id="PF02774"/>
    </source>
</evidence>
<evidence type="ECO:0000256" key="3">
    <source>
        <dbReference type="ARBA" id="ARBA00022857"/>
    </source>
</evidence>
<dbReference type="PANTHER" id="PTHR46718:SF1">
    <property type="entry name" value="ASPARTATE-SEMIALDEHYDE DEHYDROGENASE"/>
    <property type="match status" value="1"/>
</dbReference>
<dbReference type="GO" id="GO:0004073">
    <property type="term" value="F:aspartate-semialdehyde dehydrogenase activity"/>
    <property type="evidence" value="ECO:0007669"/>
    <property type="project" value="UniProtKB-EC"/>
</dbReference>
<evidence type="ECO:0000256" key="2">
    <source>
        <dbReference type="ARBA" id="ARBA00022697"/>
    </source>
</evidence>
<dbReference type="InterPro" id="IPR036291">
    <property type="entry name" value="NAD(P)-bd_dom_sf"/>
</dbReference>
<dbReference type="PROSITE" id="PS01103">
    <property type="entry name" value="ASD"/>
    <property type="match status" value="1"/>
</dbReference>
<evidence type="ECO:0000313" key="8">
    <source>
        <dbReference type="EMBL" id="KAH0543784.1"/>
    </source>
</evidence>
<evidence type="ECO:0000256" key="1">
    <source>
        <dbReference type="ARBA" id="ARBA00022605"/>
    </source>
</evidence>
<keyword evidence="2" id="KW-0791">Threonine biosynthesis</keyword>
<feature type="domain" description="Semialdehyde dehydrogenase dimerisation" evidence="7">
    <location>
        <begin position="93"/>
        <end position="202"/>
    </location>
</feature>
<evidence type="ECO:0000256" key="5">
    <source>
        <dbReference type="ARBA" id="ARBA00023167"/>
    </source>
</evidence>
<protein>
    <recommendedName>
        <fullName evidence="7">Semialdehyde dehydrogenase dimerisation domain-containing protein</fullName>
    </recommendedName>
</protein>
<dbReference type="Gene3D" id="3.30.360.10">
    <property type="entry name" value="Dihydrodipicolinate Reductase, domain 2"/>
    <property type="match status" value="1"/>
</dbReference>
<dbReference type="AlphaFoldDB" id="A0A9P8L4X1"/>
<organism evidence="8 9">
    <name type="scientific">Glutinoglossum americanum</name>
    <dbReference type="NCBI Taxonomy" id="1670608"/>
    <lineage>
        <taxon>Eukaryota</taxon>
        <taxon>Fungi</taxon>
        <taxon>Dikarya</taxon>
        <taxon>Ascomycota</taxon>
        <taxon>Pezizomycotina</taxon>
        <taxon>Geoglossomycetes</taxon>
        <taxon>Geoglossales</taxon>
        <taxon>Geoglossaceae</taxon>
        <taxon>Glutinoglossum</taxon>
    </lineage>
</organism>
<gene>
    <name evidence="8" type="ORF">FGG08_001966</name>
</gene>